<protein>
    <submittedName>
        <fullName evidence="3">Nitrogen regulatory protein P-II</fullName>
    </submittedName>
</protein>
<sequence length="129" mass="14798">MGVFGFKLFLEKINNSNMKKIEAIIRKSKFDDVKKALHQIEVNFFSYWDVTGVGNEKQGHVYRGISYSTTDIQRRYLSIVVSDEFMERTVNTILETAYSGNVGDGKIFISEIQEAYRIRTKERGSAGIN</sequence>
<dbReference type="Gene3D" id="3.30.70.120">
    <property type="match status" value="1"/>
</dbReference>
<reference evidence="3" key="2">
    <citation type="submission" date="2020-09" db="EMBL/GenBank/DDBJ databases">
        <authorList>
            <person name="Sun Q."/>
            <person name="Kim S."/>
        </authorList>
    </citation>
    <scope>NUCLEOTIDE SEQUENCE</scope>
    <source>
        <strain evidence="3">KCTC 12113</strain>
    </source>
</reference>
<dbReference type="PANTHER" id="PTHR30115:SF11">
    <property type="entry name" value="NITROGEN REGULATORY PROTEIN P-II HOMOLOG"/>
    <property type="match status" value="1"/>
</dbReference>
<dbReference type="GO" id="GO:0005524">
    <property type="term" value="F:ATP binding"/>
    <property type="evidence" value="ECO:0007669"/>
    <property type="project" value="TreeGrafter"/>
</dbReference>
<dbReference type="InterPro" id="IPR002187">
    <property type="entry name" value="N-reg_PII"/>
</dbReference>
<evidence type="ECO:0000256" key="2">
    <source>
        <dbReference type="RuleBase" id="RU003936"/>
    </source>
</evidence>
<comment type="caution">
    <text evidence="3">The sequence shown here is derived from an EMBL/GenBank/DDBJ whole genome shotgun (WGS) entry which is preliminary data.</text>
</comment>
<dbReference type="Proteomes" id="UP000634668">
    <property type="component" value="Unassembled WGS sequence"/>
</dbReference>
<dbReference type="InterPro" id="IPR015867">
    <property type="entry name" value="N-reg_PII/ATP_PRibTrfase_C"/>
</dbReference>
<keyword evidence="4" id="KW-1185">Reference proteome</keyword>
<name>A0A918MJA8_9FLAO</name>
<gene>
    <name evidence="3" type="ORF">GCM10007383_10770</name>
</gene>
<organism evidence="3 4">
    <name type="scientific">Arenibacter certesii</name>
    <dbReference type="NCBI Taxonomy" id="228955"/>
    <lineage>
        <taxon>Bacteria</taxon>
        <taxon>Pseudomonadati</taxon>
        <taxon>Bacteroidota</taxon>
        <taxon>Flavobacteriia</taxon>
        <taxon>Flavobacteriales</taxon>
        <taxon>Flavobacteriaceae</taxon>
        <taxon>Arenibacter</taxon>
    </lineage>
</organism>
<accession>A0A918MJA8</accession>
<dbReference type="PRINTS" id="PR00340">
    <property type="entry name" value="PIIGLNB"/>
</dbReference>
<evidence type="ECO:0000313" key="4">
    <source>
        <dbReference type="Proteomes" id="UP000634668"/>
    </source>
</evidence>
<dbReference type="SUPFAM" id="SSF54913">
    <property type="entry name" value="GlnB-like"/>
    <property type="match status" value="1"/>
</dbReference>
<dbReference type="PROSITE" id="PS00638">
    <property type="entry name" value="PII_GLNB_CTER"/>
    <property type="match status" value="1"/>
</dbReference>
<comment type="similarity">
    <text evidence="2">Belongs to the P(II) protein family.</text>
</comment>
<keyword evidence="1" id="KW-0597">Phosphoprotein</keyword>
<dbReference type="EMBL" id="BMWP01000005">
    <property type="protein sequence ID" value="GGW27262.1"/>
    <property type="molecule type" value="Genomic_DNA"/>
</dbReference>
<proteinExistence type="inferred from homology"/>
<dbReference type="PROSITE" id="PS51343">
    <property type="entry name" value="PII_GLNB_DOM"/>
    <property type="match status" value="1"/>
</dbReference>
<dbReference type="GO" id="GO:0006808">
    <property type="term" value="P:regulation of nitrogen utilization"/>
    <property type="evidence" value="ECO:0007669"/>
    <property type="project" value="InterPro"/>
</dbReference>
<dbReference type="GO" id="GO:0005829">
    <property type="term" value="C:cytosol"/>
    <property type="evidence" value="ECO:0007669"/>
    <property type="project" value="TreeGrafter"/>
</dbReference>
<dbReference type="SMART" id="SM00938">
    <property type="entry name" value="P-II"/>
    <property type="match status" value="1"/>
</dbReference>
<feature type="modified residue" description="O-UMP-tyrosine" evidence="1">
    <location>
        <position position="67"/>
    </location>
</feature>
<dbReference type="Pfam" id="PF00543">
    <property type="entry name" value="P-II"/>
    <property type="match status" value="1"/>
</dbReference>
<evidence type="ECO:0000313" key="3">
    <source>
        <dbReference type="EMBL" id="GGW27262.1"/>
    </source>
</evidence>
<dbReference type="InterPro" id="IPR017918">
    <property type="entry name" value="N-reg_PII_CS"/>
</dbReference>
<reference evidence="3" key="1">
    <citation type="journal article" date="2014" name="Int. J. Syst. Evol. Microbiol.">
        <title>Complete genome sequence of Corynebacterium casei LMG S-19264T (=DSM 44701T), isolated from a smear-ripened cheese.</title>
        <authorList>
            <consortium name="US DOE Joint Genome Institute (JGI-PGF)"/>
            <person name="Walter F."/>
            <person name="Albersmeier A."/>
            <person name="Kalinowski J."/>
            <person name="Ruckert C."/>
        </authorList>
    </citation>
    <scope>NUCLEOTIDE SEQUENCE</scope>
    <source>
        <strain evidence="3">KCTC 12113</strain>
    </source>
</reference>
<dbReference type="GO" id="GO:0030234">
    <property type="term" value="F:enzyme regulator activity"/>
    <property type="evidence" value="ECO:0007669"/>
    <property type="project" value="InterPro"/>
</dbReference>
<evidence type="ECO:0000256" key="1">
    <source>
        <dbReference type="PIRSR" id="PIRSR602187-50"/>
    </source>
</evidence>
<dbReference type="PANTHER" id="PTHR30115">
    <property type="entry name" value="NITROGEN REGULATORY PROTEIN P-II"/>
    <property type="match status" value="1"/>
</dbReference>
<dbReference type="InterPro" id="IPR011322">
    <property type="entry name" value="N-reg_PII-like_a/b"/>
</dbReference>
<dbReference type="AlphaFoldDB" id="A0A918MJA8"/>